<keyword evidence="1" id="KW-0732">Signal</keyword>
<dbReference type="EMBL" id="DRNB01000152">
    <property type="protein sequence ID" value="HHJ64082.1"/>
    <property type="molecule type" value="Genomic_DNA"/>
</dbReference>
<proteinExistence type="predicted"/>
<name>A0A7C5QI41_AQUAO</name>
<evidence type="ECO:0000256" key="1">
    <source>
        <dbReference type="SAM" id="SignalP"/>
    </source>
</evidence>
<evidence type="ECO:0000313" key="2">
    <source>
        <dbReference type="EMBL" id="HHJ64082.1"/>
    </source>
</evidence>
<dbReference type="AlphaFoldDB" id="A0A7C5QI41"/>
<accession>A0A7C5QI41</accession>
<comment type="caution">
    <text evidence="2">The sequence shown here is derived from an EMBL/GenBank/DDBJ whole genome shotgun (WGS) entry which is preliminary data.</text>
</comment>
<dbReference type="Proteomes" id="UP000885792">
    <property type="component" value="Unassembled WGS sequence"/>
</dbReference>
<sequence length="276" mass="30982">MRLSVAALLLLAGSGFPLTVTVLEKEADIKGMGVESEQKITEYIASGYIKTVEEIKTTVSAGHSQGFSFHGGASKKKVRKEETIQVYKDGKIVNYRIFHGNKSYFEMETPAHMVMFGFVTMLVECSTEAKCTMKTKEKGLDVTDEFKKVGKWKARKVVATVKDARGRVIRTVMWVTKDSKLLLEAEKTRLNNLFREAEKDPKINSNPKVLDMMKQIKTIAMDFIDRYGAQVMTTSSIGEMTSTVVLKSVERKKVPESFFSVPEGYKPAGTGMPRWH</sequence>
<protein>
    <recommendedName>
        <fullName evidence="3">DUF4412 domain-containing protein</fullName>
    </recommendedName>
</protein>
<organism evidence="2">
    <name type="scientific">Aquifex aeolicus</name>
    <dbReference type="NCBI Taxonomy" id="63363"/>
    <lineage>
        <taxon>Bacteria</taxon>
        <taxon>Pseudomonadati</taxon>
        <taxon>Aquificota</taxon>
        <taxon>Aquificia</taxon>
        <taxon>Aquificales</taxon>
        <taxon>Aquificaceae</taxon>
        <taxon>Aquifex</taxon>
    </lineage>
</organism>
<gene>
    <name evidence="2" type="ORF">ENJ61_04155</name>
</gene>
<evidence type="ECO:0008006" key="3">
    <source>
        <dbReference type="Google" id="ProtNLM"/>
    </source>
</evidence>
<reference evidence="2" key="1">
    <citation type="journal article" date="2020" name="mSystems">
        <title>Genome- and Community-Level Interaction Insights into Carbon Utilization and Element Cycling Functions of Hydrothermarchaeota in Hydrothermal Sediment.</title>
        <authorList>
            <person name="Zhou Z."/>
            <person name="Liu Y."/>
            <person name="Xu W."/>
            <person name="Pan J."/>
            <person name="Luo Z.H."/>
            <person name="Li M."/>
        </authorList>
    </citation>
    <scope>NUCLEOTIDE SEQUENCE [LARGE SCALE GENOMIC DNA]</scope>
    <source>
        <strain evidence="2">HyVt-501</strain>
    </source>
</reference>
<feature type="signal peptide" evidence="1">
    <location>
        <begin position="1"/>
        <end position="19"/>
    </location>
</feature>
<feature type="chain" id="PRO_5028437561" description="DUF4412 domain-containing protein" evidence="1">
    <location>
        <begin position="20"/>
        <end position="276"/>
    </location>
</feature>